<keyword evidence="1" id="KW-0808">Transferase</keyword>
<keyword evidence="3" id="KW-0460">Magnesium</keyword>
<sequence>MPDTPTSVMIFAAGFGTRMGDLTRATPKPLIKVNGKGLIDHTLDLVDSISPEITVVNAHYLADHIVDHFADKDAIISIEKPDILDTGGGLKAALPLLKQSPVFTSNSDCIWDGPNPFRLLLESWSPKRMDALLGCIRVENCLGRVSPGDFSIDENGMISRKGEFVYGGVQIIKTDRVRAHPNRTFSLNEIWDQIAQDKRLFGLDYPGRWCDVGHPDGIALAEGLLRGQDV</sequence>
<comment type="caution">
    <text evidence="5">The sequence shown here is derived from an EMBL/GenBank/DDBJ whole genome shotgun (WGS) entry which is preliminary data.</text>
</comment>
<dbReference type="InterPro" id="IPR029044">
    <property type="entry name" value="Nucleotide-diphossugar_trans"/>
</dbReference>
<dbReference type="Pfam" id="PF12804">
    <property type="entry name" value="NTP_transf_3"/>
    <property type="match status" value="1"/>
</dbReference>
<dbReference type="InterPro" id="IPR050065">
    <property type="entry name" value="GlmU-like"/>
</dbReference>
<dbReference type="PANTHER" id="PTHR43584:SF8">
    <property type="entry name" value="N-ACETYLMURAMATE ALPHA-1-PHOSPHATE URIDYLYLTRANSFERASE"/>
    <property type="match status" value="1"/>
</dbReference>
<evidence type="ECO:0000313" key="5">
    <source>
        <dbReference type="EMBL" id="MEJ5217932.1"/>
    </source>
</evidence>
<feature type="domain" description="MobA-like NTP transferase" evidence="4">
    <location>
        <begin position="9"/>
        <end position="130"/>
    </location>
</feature>
<keyword evidence="6" id="KW-1185">Reference proteome</keyword>
<dbReference type="EMBL" id="JBBGAZ010000002">
    <property type="protein sequence ID" value="MEJ5217932.1"/>
    <property type="molecule type" value="Genomic_DNA"/>
</dbReference>
<dbReference type="RefSeq" id="WP_339402885.1">
    <property type="nucleotide sequence ID" value="NZ_JBBGAZ010000002.1"/>
</dbReference>
<dbReference type="Gene3D" id="3.90.550.10">
    <property type="entry name" value="Spore Coat Polysaccharide Biosynthesis Protein SpsA, Chain A"/>
    <property type="match status" value="1"/>
</dbReference>
<dbReference type="PANTHER" id="PTHR43584">
    <property type="entry name" value="NUCLEOTIDYL TRANSFERASE"/>
    <property type="match status" value="1"/>
</dbReference>
<dbReference type="Proteomes" id="UP001368270">
    <property type="component" value="Unassembled WGS sequence"/>
</dbReference>
<evidence type="ECO:0000256" key="1">
    <source>
        <dbReference type="ARBA" id="ARBA00022679"/>
    </source>
</evidence>
<dbReference type="InterPro" id="IPR025877">
    <property type="entry name" value="MobA-like_NTP_Trfase"/>
</dbReference>
<evidence type="ECO:0000259" key="4">
    <source>
        <dbReference type="Pfam" id="PF12804"/>
    </source>
</evidence>
<evidence type="ECO:0000256" key="3">
    <source>
        <dbReference type="ARBA" id="ARBA00022842"/>
    </source>
</evidence>
<proteinExistence type="predicted"/>
<reference evidence="5 6" key="1">
    <citation type="submission" date="2024-03" db="EMBL/GenBank/DDBJ databases">
        <title>Cognatishimia coralii sp. nov., a marine bacterium isolated from coral surrounding seawater.</title>
        <authorList>
            <person name="Liu X."/>
            <person name="Liu S."/>
            <person name="Sun H."/>
            <person name="Zhang Y."/>
        </authorList>
    </citation>
    <scope>NUCLEOTIDE SEQUENCE [LARGE SCALE GENOMIC DNA]</scope>
    <source>
        <strain evidence="5 6">D5M38</strain>
    </source>
</reference>
<organism evidence="5 6">
    <name type="scientific">Cognatishimia coralii</name>
    <dbReference type="NCBI Taxonomy" id="3083254"/>
    <lineage>
        <taxon>Bacteria</taxon>
        <taxon>Pseudomonadati</taxon>
        <taxon>Pseudomonadota</taxon>
        <taxon>Alphaproteobacteria</taxon>
        <taxon>Rhodobacterales</taxon>
        <taxon>Paracoccaceae</taxon>
        <taxon>Cognatishimia</taxon>
    </lineage>
</organism>
<evidence type="ECO:0000313" key="6">
    <source>
        <dbReference type="Proteomes" id="UP001368270"/>
    </source>
</evidence>
<dbReference type="SUPFAM" id="SSF53448">
    <property type="entry name" value="Nucleotide-diphospho-sugar transferases"/>
    <property type="match status" value="1"/>
</dbReference>
<accession>A0ABU8QES2</accession>
<keyword evidence="2" id="KW-0548">Nucleotidyltransferase</keyword>
<gene>
    <name evidence="5" type="ORF">WG622_06750</name>
</gene>
<dbReference type="CDD" id="cd06422">
    <property type="entry name" value="NTP_transferase_like_1"/>
    <property type="match status" value="1"/>
</dbReference>
<evidence type="ECO:0000256" key="2">
    <source>
        <dbReference type="ARBA" id="ARBA00022695"/>
    </source>
</evidence>
<protein>
    <submittedName>
        <fullName evidence="5">Nucleotidyltransferase family protein</fullName>
    </submittedName>
</protein>
<name>A0ABU8QES2_9RHOB</name>